<dbReference type="EMBL" id="JAUSUE010000005">
    <property type="protein sequence ID" value="MDQ0203238.1"/>
    <property type="molecule type" value="Genomic_DNA"/>
</dbReference>
<keyword evidence="3" id="KW-1185">Reference proteome</keyword>
<feature type="domain" description="DUF362" evidence="1">
    <location>
        <begin position="155"/>
        <end position="388"/>
    </location>
</feature>
<accession>A0ABT9Y5Y4</accession>
<reference evidence="2 3" key="1">
    <citation type="submission" date="2023-07" db="EMBL/GenBank/DDBJ databases">
        <title>Genomic Encyclopedia of Type Strains, Phase IV (KMG-IV): sequencing the most valuable type-strain genomes for metagenomic binning, comparative biology and taxonomic classification.</title>
        <authorList>
            <person name="Goeker M."/>
        </authorList>
    </citation>
    <scope>NUCLEOTIDE SEQUENCE [LARGE SCALE GENOMIC DNA]</scope>
    <source>
        <strain evidence="2 3">DSM 16980</strain>
    </source>
</reference>
<sequence>MIKTFFIFLPAILLAYLIITNINFSAGKQLLTDFISPQEKTKLVNIANTASGSFQDIIYHNRQSAFPYHEPYGSGIGIYPGRVVWAHDPASVRWDGNGYWWNTEHFDKNAILQMVEKSITSLTGTNNASAGWNMLFTKHNEMQGILTGYTPGQKIAIKVNLNGTSEYSEDSSGNTQISYANPVLLKAVLISLVDSAGVHPEDISVYDVSRIFPKYMIAMCTEGKLNGIHFIGRDNAAADKNTPLIWSQKFDGSDVVSYLPTVVTEASYIINLANLKGHSWGISLCAKNNFGSFMNDNYVRPPVGANLHPFMTDKKMDAYTPLVDLMANRQLGGKTILYMLDALITAPSEEAAVTGENSKWQQSPFNGNYASSIFVSQDPVAVDSVGADFLLNEPAILSENGAIRYHPEIESYLHEAGQVADAPSGTVYYDGMGHAVKNLGTHEHWADENDKNYSRNRGGNNGIELIYIDMAK</sequence>
<evidence type="ECO:0000313" key="2">
    <source>
        <dbReference type="EMBL" id="MDQ0203238.1"/>
    </source>
</evidence>
<gene>
    <name evidence="2" type="ORF">J2S01_000954</name>
</gene>
<dbReference type="Pfam" id="PF04015">
    <property type="entry name" value="DUF362"/>
    <property type="match status" value="1"/>
</dbReference>
<organism evidence="2 3">
    <name type="scientific">Pectinatus haikarae</name>
    <dbReference type="NCBI Taxonomy" id="349096"/>
    <lineage>
        <taxon>Bacteria</taxon>
        <taxon>Bacillati</taxon>
        <taxon>Bacillota</taxon>
        <taxon>Negativicutes</taxon>
        <taxon>Selenomonadales</taxon>
        <taxon>Selenomonadaceae</taxon>
        <taxon>Pectinatus</taxon>
    </lineage>
</organism>
<comment type="caution">
    <text evidence="2">The sequence shown here is derived from an EMBL/GenBank/DDBJ whole genome shotgun (WGS) entry which is preliminary data.</text>
</comment>
<dbReference type="InterPro" id="IPR007160">
    <property type="entry name" value="DUF362"/>
</dbReference>
<proteinExistence type="predicted"/>
<name>A0ABT9Y5Y4_9FIRM</name>
<protein>
    <recommendedName>
        <fullName evidence="1">DUF362 domain-containing protein</fullName>
    </recommendedName>
</protein>
<evidence type="ECO:0000313" key="3">
    <source>
        <dbReference type="Proteomes" id="UP001239167"/>
    </source>
</evidence>
<dbReference type="Proteomes" id="UP001239167">
    <property type="component" value="Unassembled WGS sequence"/>
</dbReference>
<dbReference type="RefSeq" id="WP_307223247.1">
    <property type="nucleotide sequence ID" value="NZ_CP116940.1"/>
</dbReference>
<evidence type="ECO:0000259" key="1">
    <source>
        <dbReference type="Pfam" id="PF04015"/>
    </source>
</evidence>